<dbReference type="Gene3D" id="2.40.50.100">
    <property type="match status" value="1"/>
</dbReference>
<organism evidence="5 6">
    <name type="scientific">Gracilibacillus orientalis</name>
    <dbReference type="NCBI Taxonomy" id="334253"/>
    <lineage>
        <taxon>Bacteria</taxon>
        <taxon>Bacillati</taxon>
        <taxon>Bacillota</taxon>
        <taxon>Bacilli</taxon>
        <taxon>Bacillales</taxon>
        <taxon>Bacillaceae</taxon>
        <taxon>Gracilibacillus</taxon>
    </lineage>
</organism>
<dbReference type="STRING" id="334253.SAMN04487943_10954"/>
<evidence type="ECO:0000256" key="1">
    <source>
        <dbReference type="ARBA" id="ARBA00022448"/>
    </source>
</evidence>
<keyword evidence="6" id="KW-1185">Reference proteome</keyword>
<keyword evidence="2" id="KW-0547">Nucleotide-binding</keyword>
<dbReference type="InterPro" id="IPR012340">
    <property type="entry name" value="NA-bd_OB-fold"/>
</dbReference>
<evidence type="ECO:0000313" key="5">
    <source>
        <dbReference type="EMBL" id="SFM17118.1"/>
    </source>
</evidence>
<dbReference type="InterPro" id="IPR027417">
    <property type="entry name" value="P-loop_NTPase"/>
</dbReference>
<sequence>MAKLILDNLHKTYYKNKEPIHAVSDLNIETNDGEFVALLGPSGCGKSTTLRMIAGLEGVTSGNIRIGDHKINDLHPKDRNIGLAFENYAMYPPLSVYENISFNMRAKNVPRQKIKKQVEKISDLLDIKDLLHMNPSALSGGQKQRVNIARALIRRPEVLLLDEPLSHLDGKVRHKMRTEIKHLHNEIKCTTIIVTHDQLEAMALADRIAIIKDGVLQQFGTPLEVFNHPVNEFVAGFIGEPPMNIFSVFTKFKDGNIYFTSKNEKLQFKVPDKYVEFVQEGKEYHFGIRPTDISVITDDHPDSIDTNVTVFENLGEESRIHIKIEEDNILSIVSEEIYPFDTGDHIKIKFDTDRIHIFDIETGGRIENTKVTAILS</sequence>
<dbReference type="SMART" id="SM00382">
    <property type="entry name" value="AAA"/>
    <property type="match status" value="1"/>
</dbReference>
<proteinExistence type="predicted"/>
<dbReference type="PROSITE" id="PS50893">
    <property type="entry name" value="ABC_TRANSPORTER_2"/>
    <property type="match status" value="1"/>
</dbReference>
<dbReference type="Pfam" id="PF08402">
    <property type="entry name" value="TOBE_2"/>
    <property type="match status" value="1"/>
</dbReference>
<dbReference type="Pfam" id="PF00005">
    <property type="entry name" value="ABC_tran"/>
    <property type="match status" value="1"/>
</dbReference>
<dbReference type="FunFam" id="3.40.50.300:FF:000042">
    <property type="entry name" value="Maltose/maltodextrin ABC transporter, ATP-binding protein"/>
    <property type="match status" value="1"/>
</dbReference>
<dbReference type="InterPro" id="IPR003593">
    <property type="entry name" value="AAA+_ATPase"/>
</dbReference>
<dbReference type="Gene3D" id="2.40.50.140">
    <property type="entry name" value="Nucleic acid-binding proteins"/>
    <property type="match status" value="1"/>
</dbReference>
<name>A0A1I4NNM4_9BACI</name>
<keyword evidence="3 5" id="KW-0067">ATP-binding</keyword>
<dbReference type="SUPFAM" id="SSF52540">
    <property type="entry name" value="P-loop containing nucleoside triphosphate hydrolases"/>
    <property type="match status" value="1"/>
</dbReference>
<dbReference type="GO" id="GO:0016887">
    <property type="term" value="F:ATP hydrolysis activity"/>
    <property type="evidence" value="ECO:0007669"/>
    <property type="project" value="InterPro"/>
</dbReference>
<evidence type="ECO:0000256" key="2">
    <source>
        <dbReference type="ARBA" id="ARBA00022741"/>
    </source>
</evidence>
<evidence type="ECO:0000313" key="6">
    <source>
        <dbReference type="Proteomes" id="UP000198565"/>
    </source>
</evidence>
<dbReference type="Proteomes" id="UP000198565">
    <property type="component" value="Unassembled WGS sequence"/>
</dbReference>
<dbReference type="PANTHER" id="PTHR43875:SF1">
    <property type="entry name" value="OSMOPROTECTIVE COMPOUNDS UPTAKE ATP-BINDING PROTEIN GGTA"/>
    <property type="match status" value="1"/>
</dbReference>
<dbReference type="AlphaFoldDB" id="A0A1I4NNM4"/>
<protein>
    <submittedName>
        <fullName evidence="5">Carbohydrate ABC transporter ATP-binding protein, CUT1 family (TC 3.A.1.1.-)</fullName>
    </submittedName>
</protein>
<dbReference type="InterPro" id="IPR047641">
    <property type="entry name" value="ABC_transpr_MalK/UgpC-like"/>
</dbReference>
<dbReference type="InterPro" id="IPR013611">
    <property type="entry name" value="Transp-assoc_OB_typ2"/>
</dbReference>
<dbReference type="InterPro" id="IPR017871">
    <property type="entry name" value="ABC_transporter-like_CS"/>
</dbReference>
<keyword evidence="1" id="KW-0813">Transport</keyword>
<reference evidence="6" key="1">
    <citation type="submission" date="2016-10" db="EMBL/GenBank/DDBJ databases">
        <authorList>
            <person name="Varghese N."/>
            <person name="Submissions S."/>
        </authorList>
    </citation>
    <scope>NUCLEOTIDE SEQUENCE [LARGE SCALE GENOMIC DNA]</scope>
    <source>
        <strain evidence="6">CGMCC 1.4250</strain>
    </source>
</reference>
<dbReference type="PROSITE" id="PS00211">
    <property type="entry name" value="ABC_TRANSPORTER_1"/>
    <property type="match status" value="1"/>
</dbReference>
<evidence type="ECO:0000259" key="4">
    <source>
        <dbReference type="PROSITE" id="PS50893"/>
    </source>
</evidence>
<dbReference type="PANTHER" id="PTHR43875">
    <property type="entry name" value="MALTODEXTRIN IMPORT ATP-BINDING PROTEIN MSMX"/>
    <property type="match status" value="1"/>
</dbReference>
<dbReference type="InterPro" id="IPR003439">
    <property type="entry name" value="ABC_transporter-like_ATP-bd"/>
</dbReference>
<dbReference type="GO" id="GO:0140359">
    <property type="term" value="F:ABC-type transporter activity"/>
    <property type="evidence" value="ECO:0007669"/>
    <property type="project" value="UniProtKB-ARBA"/>
</dbReference>
<accession>A0A1I4NNM4</accession>
<evidence type="ECO:0000256" key="3">
    <source>
        <dbReference type="ARBA" id="ARBA00022840"/>
    </source>
</evidence>
<gene>
    <name evidence="5" type="ORF">SAMN04487943_10954</name>
</gene>
<dbReference type="InterPro" id="IPR008995">
    <property type="entry name" value="Mo/tungstate-bd_C_term_dom"/>
</dbReference>
<dbReference type="SUPFAM" id="SSF50331">
    <property type="entry name" value="MOP-like"/>
    <property type="match status" value="1"/>
</dbReference>
<feature type="domain" description="ABC transporter" evidence="4">
    <location>
        <begin position="4"/>
        <end position="238"/>
    </location>
</feature>
<dbReference type="OrthoDB" id="9790614at2"/>
<dbReference type="Gene3D" id="3.40.50.300">
    <property type="entry name" value="P-loop containing nucleotide triphosphate hydrolases"/>
    <property type="match status" value="1"/>
</dbReference>
<dbReference type="EMBL" id="FOTR01000009">
    <property type="protein sequence ID" value="SFM17118.1"/>
    <property type="molecule type" value="Genomic_DNA"/>
</dbReference>
<dbReference type="RefSeq" id="WP_091484589.1">
    <property type="nucleotide sequence ID" value="NZ_FOTR01000009.1"/>
</dbReference>
<dbReference type="GO" id="GO:0055052">
    <property type="term" value="C:ATP-binding cassette (ABC) transporter complex, substrate-binding subunit-containing"/>
    <property type="evidence" value="ECO:0007669"/>
    <property type="project" value="TreeGrafter"/>
</dbReference>
<dbReference type="GO" id="GO:0005524">
    <property type="term" value="F:ATP binding"/>
    <property type="evidence" value="ECO:0007669"/>
    <property type="project" value="UniProtKB-KW"/>
</dbReference>